<sequence length="124" mass="13681">MKESLIKVDVTTRHLPDHPANTDEKYAFAYQIVITNESDLPVQLISRYWLITDGSGKKSEVQGEGVIGKQPNIAPGGNFEYTSGAVIDTPVGTMEGYYQMQTEDGDMFKVPIDVFTLAVPNIIN</sequence>
<evidence type="ECO:0000256" key="2">
    <source>
        <dbReference type="HAMAP-Rule" id="MF_00791"/>
    </source>
</evidence>
<proteinExistence type="inferred from homology"/>
<evidence type="ECO:0000313" key="5">
    <source>
        <dbReference type="Proteomes" id="UP000304912"/>
    </source>
</evidence>
<dbReference type="PANTHER" id="PTHR47191:SF2">
    <property type="entry name" value="OS05G0170800 PROTEIN"/>
    <property type="match status" value="1"/>
</dbReference>
<evidence type="ECO:0000256" key="1">
    <source>
        <dbReference type="ARBA" id="ARBA00017693"/>
    </source>
</evidence>
<dbReference type="InterPro" id="IPR023065">
    <property type="entry name" value="Uncharacterised_ApaG"/>
</dbReference>
<name>A0A5B7YG55_9ALTE</name>
<dbReference type="HAMAP" id="MF_00791">
    <property type="entry name" value="ApaG"/>
    <property type="match status" value="1"/>
</dbReference>
<dbReference type="InterPro" id="IPR050718">
    <property type="entry name" value="ApaG-like"/>
</dbReference>
<dbReference type="InterPro" id="IPR007474">
    <property type="entry name" value="ApaG_domain"/>
</dbReference>
<keyword evidence="5" id="KW-1185">Reference proteome</keyword>
<dbReference type="EMBL" id="CP039852">
    <property type="protein sequence ID" value="QCZ94528.1"/>
    <property type="molecule type" value="Genomic_DNA"/>
</dbReference>
<dbReference type="NCBIfam" id="NF003967">
    <property type="entry name" value="PRK05461.1"/>
    <property type="match status" value="1"/>
</dbReference>
<protein>
    <recommendedName>
        <fullName evidence="1 2">Protein ApaG</fullName>
    </recommendedName>
</protein>
<dbReference type="InterPro" id="IPR036767">
    <property type="entry name" value="ApaG_sf"/>
</dbReference>
<dbReference type="OrthoDB" id="9795226at2"/>
<evidence type="ECO:0000313" key="4">
    <source>
        <dbReference type="EMBL" id="QCZ94528.1"/>
    </source>
</evidence>
<dbReference type="RefSeq" id="WP_139757266.1">
    <property type="nucleotide sequence ID" value="NZ_CP039852.1"/>
</dbReference>
<gene>
    <name evidence="2 4" type="primary">apaG</name>
    <name evidence="4" type="ORF">FBQ74_14095</name>
</gene>
<feature type="domain" description="ApaG" evidence="3">
    <location>
        <begin position="1"/>
        <end position="124"/>
    </location>
</feature>
<dbReference type="Pfam" id="PF04379">
    <property type="entry name" value="DUF525"/>
    <property type="match status" value="1"/>
</dbReference>
<dbReference type="PROSITE" id="PS51087">
    <property type="entry name" value="APAG"/>
    <property type="match status" value="1"/>
</dbReference>
<reference evidence="4 5" key="1">
    <citation type="submission" date="2019-04" db="EMBL/GenBank/DDBJ databases">
        <title>Salinimonas iocasae sp. nov., a halophilic bacterium isolated from the outer tube casing of tubeworms in Okinawa Trough.</title>
        <authorList>
            <person name="Zhang H."/>
            <person name="Wang H."/>
            <person name="Li C."/>
        </authorList>
    </citation>
    <scope>NUCLEOTIDE SEQUENCE [LARGE SCALE GENOMIC DNA]</scope>
    <source>
        <strain evidence="4 5">KX18D6</strain>
    </source>
</reference>
<dbReference type="Gene3D" id="2.60.40.1470">
    <property type="entry name" value="ApaG domain"/>
    <property type="match status" value="1"/>
</dbReference>
<dbReference type="AlphaFoldDB" id="A0A5B7YG55"/>
<dbReference type="Proteomes" id="UP000304912">
    <property type="component" value="Chromosome"/>
</dbReference>
<accession>A0A5B7YG55</accession>
<dbReference type="SUPFAM" id="SSF110069">
    <property type="entry name" value="ApaG-like"/>
    <property type="match status" value="1"/>
</dbReference>
<organism evidence="4 5">
    <name type="scientific">Salinimonas iocasae</name>
    <dbReference type="NCBI Taxonomy" id="2572577"/>
    <lineage>
        <taxon>Bacteria</taxon>
        <taxon>Pseudomonadati</taxon>
        <taxon>Pseudomonadota</taxon>
        <taxon>Gammaproteobacteria</taxon>
        <taxon>Alteromonadales</taxon>
        <taxon>Alteromonadaceae</taxon>
        <taxon>Alteromonas/Salinimonas group</taxon>
        <taxon>Salinimonas</taxon>
    </lineage>
</organism>
<dbReference type="KEGG" id="salk:FBQ74_14095"/>
<evidence type="ECO:0000259" key="3">
    <source>
        <dbReference type="PROSITE" id="PS51087"/>
    </source>
</evidence>
<dbReference type="PANTHER" id="PTHR47191">
    <property type="entry name" value="OS05G0170800 PROTEIN"/>
    <property type="match status" value="1"/>
</dbReference>